<protein>
    <submittedName>
        <fullName evidence="1">Uncharacterized protein</fullName>
    </submittedName>
</protein>
<proteinExistence type="predicted"/>
<reference evidence="1" key="1">
    <citation type="submission" date="2018-10" db="EMBL/GenBank/DDBJ databases">
        <title>Hidden diversity of soil giant viruses.</title>
        <authorList>
            <person name="Schulz F."/>
            <person name="Alteio L."/>
            <person name="Goudeau D."/>
            <person name="Ryan E.M."/>
            <person name="Malmstrom R.R."/>
            <person name="Blanchard J."/>
            <person name="Woyke T."/>
        </authorList>
    </citation>
    <scope>NUCLEOTIDE SEQUENCE</scope>
    <source>
        <strain evidence="1">HYV1</strain>
    </source>
</reference>
<organism evidence="1">
    <name type="scientific">Hyperionvirus sp</name>
    <dbReference type="NCBI Taxonomy" id="2487770"/>
    <lineage>
        <taxon>Viruses</taxon>
        <taxon>Varidnaviria</taxon>
        <taxon>Bamfordvirae</taxon>
        <taxon>Nucleocytoviricota</taxon>
        <taxon>Megaviricetes</taxon>
        <taxon>Imitervirales</taxon>
        <taxon>Mimiviridae</taxon>
        <taxon>Klosneuvirinae</taxon>
    </lineage>
</organism>
<evidence type="ECO:0000313" key="1">
    <source>
        <dbReference type="EMBL" id="AYV83830.1"/>
    </source>
</evidence>
<sequence length="310" mass="36332">MTELVVKNIVRRADPVRKGLWNSIIPPISREEIGRKPLIFDMNDFCPELGELDMLDASLVIEMLDRYENGEEEVVAEVVAVDEISEVVEEEVEKVEKVKVEKKKRDYSFVGSNHKNKHKVKATNLNTDTVEIYESLYKCQNDLCINAGIIKMCCEGLNHVKSGISKKNNQKYKFEYTDLEPTKLIERVRKYKTAEEKRLARNKYTLKYQRTHKEKIRACQRKYYEKHKGDVVKGQKKSSGGEKKLQVGDYFRERVRKCYERERGRKKVGEIMDEVMNEVMAEMMDEMILQFRGECKPIEVRAFDINVDIV</sequence>
<dbReference type="EMBL" id="MK072394">
    <property type="protein sequence ID" value="AYV83830.1"/>
    <property type="molecule type" value="Genomic_DNA"/>
</dbReference>
<gene>
    <name evidence="1" type="ORF">Hyperionvirus12_27</name>
</gene>
<accession>A0A3G5A988</accession>
<name>A0A3G5A988_9VIRU</name>